<dbReference type="Proteomes" id="UP000053586">
    <property type="component" value="Unassembled WGS sequence"/>
</dbReference>
<evidence type="ECO:0000313" key="3">
    <source>
        <dbReference type="Proteomes" id="UP000053586"/>
    </source>
</evidence>
<dbReference type="InterPro" id="IPR001753">
    <property type="entry name" value="Enoyl-CoA_hydra/iso"/>
</dbReference>
<dbReference type="EMBL" id="BAET01000029">
    <property type="protein sequence ID" value="GAB56463.1"/>
    <property type="molecule type" value="Genomic_DNA"/>
</dbReference>
<sequence>MANTIHIELKKAVAYITLNRPKSRNAFNHEMRLAFLSALEEVELDPAIRIILIIGSGQGFCAGADIAEEIPDIDGHITKQLQKEYAPIITAIRESKKIVVSSVHGAAAGIGASIVMASDLAIMADTAYLYSAFGAISLIPDGGFHWLLANTVGPKRALEMILESQRLDAQTCRTLGLINKVVTHDELAFATARWVASLADVPPLTASLSKEVLRNANNQTLSQSMDLEAKLQNMCIQSDDFKKRKALFLNGRALKQGQ</sequence>
<keyword evidence="3" id="KW-1185">Reference proteome</keyword>
<dbReference type="eggNOG" id="COG1024">
    <property type="taxonomic scope" value="Bacteria"/>
</dbReference>
<gene>
    <name evidence="2" type="primary">paaG</name>
    <name evidence="2" type="ORF">GPUN_2348</name>
</gene>
<dbReference type="OrthoDB" id="9807606at2"/>
<dbReference type="PANTHER" id="PTHR43802">
    <property type="entry name" value="ENOYL-COA HYDRATASE"/>
    <property type="match status" value="1"/>
</dbReference>
<dbReference type="Pfam" id="PF00378">
    <property type="entry name" value="ECH_1"/>
    <property type="match status" value="1"/>
</dbReference>
<accession>H5TDT6</accession>
<keyword evidence="2" id="KW-0456">Lyase</keyword>
<dbReference type="AlphaFoldDB" id="H5TDT6"/>
<dbReference type="PANTHER" id="PTHR43802:SF1">
    <property type="entry name" value="IP11341P-RELATED"/>
    <property type="match status" value="1"/>
</dbReference>
<dbReference type="CDD" id="cd06558">
    <property type="entry name" value="crotonase-like"/>
    <property type="match status" value="1"/>
</dbReference>
<comment type="similarity">
    <text evidence="1">Belongs to the enoyl-CoA hydratase/isomerase family.</text>
</comment>
<reference evidence="2 3" key="1">
    <citation type="journal article" date="2012" name="J. Bacteriol.">
        <title>Genome sequence of proteorhodopsin-containing sea ice bacterium Glaciecola punicea ACAM 611T.</title>
        <authorList>
            <person name="Qin Q.-L."/>
            <person name="Xie B.-B."/>
            <person name="Shu Y.-L."/>
            <person name="Rong J.-C."/>
            <person name="Zhao D.-L."/>
            <person name="Zhang X.-Y."/>
            <person name="Chen X.-L."/>
            <person name="Zhou B.-C."/>
            <person name="Zhanga Y.-Z."/>
        </authorList>
    </citation>
    <scope>NUCLEOTIDE SEQUENCE [LARGE SCALE GENOMIC DNA]</scope>
    <source>
        <strain evidence="2 3">ACAM 611</strain>
    </source>
</reference>
<dbReference type="Gene3D" id="3.90.226.10">
    <property type="entry name" value="2-enoyl-CoA Hydratase, Chain A, domain 1"/>
    <property type="match status" value="1"/>
</dbReference>
<organism evidence="2 3">
    <name type="scientific">Glaciecola punicea ACAM 611</name>
    <dbReference type="NCBI Taxonomy" id="1121923"/>
    <lineage>
        <taxon>Bacteria</taxon>
        <taxon>Pseudomonadati</taxon>
        <taxon>Pseudomonadota</taxon>
        <taxon>Gammaproteobacteria</taxon>
        <taxon>Alteromonadales</taxon>
        <taxon>Alteromonadaceae</taxon>
        <taxon>Glaciecola</taxon>
    </lineage>
</organism>
<dbReference type="SUPFAM" id="SSF52096">
    <property type="entry name" value="ClpP/crotonase"/>
    <property type="match status" value="1"/>
</dbReference>
<dbReference type="GO" id="GO:0004300">
    <property type="term" value="F:enoyl-CoA hydratase activity"/>
    <property type="evidence" value="ECO:0007669"/>
    <property type="project" value="UniProtKB-EC"/>
</dbReference>
<dbReference type="STRING" id="56804.BAE46_13535"/>
<dbReference type="RefSeq" id="WP_006006637.1">
    <property type="nucleotide sequence ID" value="NZ_BAET01000029.1"/>
</dbReference>
<evidence type="ECO:0000313" key="2">
    <source>
        <dbReference type="EMBL" id="GAB56463.1"/>
    </source>
</evidence>
<reference evidence="2 3" key="2">
    <citation type="journal article" date="2017" name="Antonie Van Leeuwenhoek">
        <title>Rhizobium rhizosphaerae sp. nov., a novel species isolated from rice rhizosphere.</title>
        <authorList>
            <person name="Zhao J.J."/>
            <person name="Zhang J."/>
            <person name="Zhang R.J."/>
            <person name="Zhang C.W."/>
            <person name="Yin H.Q."/>
            <person name="Zhang X.X."/>
        </authorList>
    </citation>
    <scope>NUCLEOTIDE SEQUENCE [LARGE SCALE GENOMIC DNA]</scope>
    <source>
        <strain evidence="2 3">ACAM 611</strain>
    </source>
</reference>
<proteinExistence type="inferred from homology"/>
<name>H5TDT6_9ALTE</name>
<evidence type="ECO:0000256" key="1">
    <source>
        <dbReference type="ARBA" id="ARBA00005254"/>
    </source>
</evidence>
<dbReference type="InterPro" id="IPR029045">
    <property type="entry name" value="ClpP/crotonase-like_dom_sf"/>
</dbReference>
<protein>
    <submittedName>
        <fullName evidence="2">Enoyl-CoA hydratase</fullName>
        <ecNumber evidence="2">4.2.1.17</ecNumber>
    </submittedName>
</protein>
<dbReference type="EC" id="4.2.1.17" evidence="2"/>
<comment type="caution">
    <text evidence="2">The sequence shown here is derived from an EMBL/GenBank/DDBJ whole genome shotgun (WGS) entry which is preliminary data.</text>
</comment>